<evidence type="ECO:0000313" key="4">
    <source>
        <dbReference type="Proteomes" id="UP000093501"/>
    </source>
</evidence>
<keyword evidence="2" id="KW-0560">Oxidoreductase</keyword>
<dbReference type="InterPro" id="IPR001128">
    <property type="entry name" value="Cyt_P450"/>
</dbReference>
<dbReference type="GO" id="GO:0020037">
    <property type="term" value="F:heme binding"/>
    <property type="evidence" value="ECO:0007669"/>
    <property type="project" value="InterPro"/>
</dbReference>
<evidence type="ECO:0000256" key="1">
    <source>
        <dbReference type="ARBA" id="ARBA00010617"/>
    </source>
</evidence>
<dbReference type="PRINTS" id="PR00385">
    <property type="entry name" value="P450"/>
</dbReference>
<keyword evidence="2" id="KW-0503">Monooxygenase</keyword>
<dbReference type="GO" id="GO:0005506">
    <property type="term" value="F:iron ion binding"/>
    <property type="evidence" value="ECO:0007669"/>
    <property type="project" value="InterPro"/>
</dbReference>
<dbReference type="GO" id="GO:0016705">
    <property type="term" value="F:oxidoreductase activity, acting on paired donors, with incorporation or reduction of molecular oxygen"/>
    <property type="evidence" value="ECO:0007669"/>
    <property type="project" value="InterPro"/>
</dbReference>
<dbReference type="InterPro" id="IPR002397">
    <property type="entry name" value="Cyt_P450_B"/>
</dbReference>
<dbReference type="InterPro" id="IPR036396">
    <property type="entry name" value="Cyt_P450_sf"/>
</dbReference>
<accession>A0A1C0ARN4</accession>
<dbReference type="CDD" id="cd00302">
    <property type="entry name" value="cytochrome_P450"/>
    <property type="match status" value="1"/>
</dbReference>
<gene>
    <name evidence="3" type="ORF">BCR15_12740</name>
</gene>
<keyword evidence="4" id="KW-1185">Reference proteome</keyword>
<keyword evidence="2" id="KW-0479">Metal-binding</keyword>
<comment type="caution">
    <text evidence="3">The sequence shown here is derived from an EMBL/GenBank/DDBJ whole genome shotgun (WGS) entry which is preliminary data.</text>
</comment>
<evidence type="ECO:0000313" key="3">
    <source>
        <dbReference type="EMBL" id="OCL36942.1"/>
    </source>
</evidence>
<keyword evidence="2" id="KW-0349">Heme</keyword>
<dbReference type="RefSeq" id="WP_068749914.1">
    <property type="nucleotide sequence ID" value="NZ_LR214441.1"/>
</dbReference>
<dbReference type="PROSITE" id="PS00086">
    <property type="entry name" value="CYTOCHROME_P450"/>
    <property type="match status" value="1"/>
</dbReference>
<dbReference type="SUPFAM" id="SSF48264">
    <property type="entry name" value="Cytochrome P450"/>
    <property type="match status" value="1"/>
</dbReference>
<dbReference type="Pfam" id="PF00067">
    <property type="entry name" value="p450"/>
    <property type="match status" value="1"/>
</dbReference>
<dbReference type="PANTHER" id="PTHR46696:SF1">
    <property type="entry name" value="CYTOCHROME P450 YJIB-RELATED"/>
    <property type="match status" value="1"/>
</dbReference>
<keyword evidence="2" id="KW-0408">Iron</keyword>
<protein>
    <submittedName>
        <fullName evidence="3">Cytochrome</fullName>
    </submittedName>
</protein>
<proteinExistence type="inferred from homology"/>
<dbReference type="InterPro" id="IPR017972">
    <property type="entry name" value="Cyt_P450_CS"/>
</dbReference>
<dbReference type="PRINTS" id="PR00359">
    <property type="entry name" value="BP450"/>
</dbReference>
<dbReference type="EMBL" id="MBQD01000004">
    <property type="protein sequence ID" value="OCL36942.1"/>
    <property type="molecule type" value="Genomic_DNA"/>
</dbReference>
<dbReference type="PANTHER" id="PTHR46696">
    <property type="entry name" value="P450, PUTATIVE (EUROFUNG)-RELATED"/>
    <property type="match status" value="1"/>
</dbReference>
<dbReference type="GO" id="GO:0004497">
    <property type="term" value="F:monooxygenase activity"/>
    <property type="evidence" value="ECO:0007669"/>
    <property type="project" value="UniProtKB-KW"/>
</dbReference>
<sequence>MSAETSCRRISVKPGEADSPRVERVDGVWRVRSTEAVRQILRERDATAQAGFNSESIPEGTMADEPILFMDGEPHRQQRSKIARYFAPKTVAARYRDLMESRADALVAEMVADGQARLDDVSLRYSTEVAAQVIGLTDSRIDRMARRLERLFDQPSFDPASSEPEGRVASAVRQFRGSVPMLWFYLWDVRPAIRERRKAPQEDVISHLLKEGYGIPAILIECVTYGAAGMATTREFISMATLHLLRDDALRARYVQADEPERYAILHEILRLEPIVGHLYRRAQRGFSFTDGGHTYTVEPGDLLDLFIRQANADPATVGEAPLDLCPARPLPRGIGPEVMSFGDGPHKCPGNALAIQETDILLTRLFAHRVTMLREPQLGWDDIISGYALRDVAVAVG</sequence>
<dbReference type="Proteomes" id="UP000093501">
    <property type="component" value="Unassembled WGS sequence"/>
</dbReference>
<comment type="similarity">
    <text evidence="1 2">Belongs to the cytochrome P450 family.</text>
</comment>
<dbReference type="Gene3D" id="1.10.630.10">
    <property type="entry name" value="Cytochrome P450"/>
    <property type="match status" value="1"/>
</dbReference>
<evidence type="ECO:0000256" key="2">
    <source>
        <dbReference type="RuleBase" id="RU000461"/>
    </source>
</evidence>
<dbReference type="AlphaFoldDB" id="A0A1C0ARN4"/>
<reference evidence="4" key="1">
    <citation type="submission" date="2016-07" db="EMBL/GenBank/DDBJ databases">
        <authorList>
            <person name="Florea S."/>
            <person name="Webb J.S."/>
            <person name="Jaromczyk J."/>
            <person name="Schardl C.L."/>
        </authorList>
    </citation>
    <scope>NUCLEOTIDE SEQUENCE [LARGE SCALE GENOMIC DNA]</scope>
    <source>
        <strain evidence="4">IPBSL-7</strain>
    </source>
</reference>
<organism evidence="3 4">
    <name type="scientific">Tessaracoccus lapidicaptus</name>
    <dbReference type="NCBI Taxonomy" id="1427523"/>
    <lineage>
        <taxon>Bacteria</taxon>
        <taxon>Bacillati</taxon>
        <taxon>Actinomycetota</taxon>
        <taxon>Actinomycetes</taxon>
        <taxon>Propionibacteriales</taxon>
        <taxon>Propionibacteriaceae</taxon>
        <taxon>Tessaracoccus</taxon>
    </lineage>
</organism>
<name>A0A1C0ARN4_9ACTN</name>